<name>A0A6A6WQ63_9PLEO</name>
<gene>
    <name evidence="2" type="ORF">K505DRAFT_330491</name>
</gene>
<feature type="region of interest" description="Disordered" evidence="1">
    <location>
        <begin position="1"/>
        <end position="24"/>
    </location>
</feature>
<dbReference type="OrthoDB" id="3924768at2759"/>
<dbReference type="Proteomes" id="UP000799757">
    <property type="component" value="Unassembled WGS sequence"/>
</dbReference>
<feature type="compositionally biased region" description="Polar residues" evidence="1">
    <location>
        <begin position="87"/>
        <end position="97"/>
    </location>
</feature>
<keyword evidence="3" id="KW-1185">Reference proteome</keyword>
<dbReference type="EMBL" id="MU002510">
    <property type="protein sequence ID" value="KAF2786239.1"/>
    <property type="molecule type" value="Genomic_DNA"/>
</dbReference>
<evidence type="ECO:0000313" key="3">
    <source>
        <dbReference type="Proteomes" id="UP000799757"/>
    </source>
</evidence>
<reference evidence="2" key="1">
    <citation type="journal article" date="2020" name="Stud. Mycol.">
        <title>101 Dothideomycetes genomes: a test case for predicting lifestyles and emergence of pathogens.</title>
        <authorList>
            <person name="Haridas S."/>
            <person name="Albert R."/>
            <person name="Binder M."/>
            <person name="Bloem J."/>
            <person name="Labutti K."/>
            <person name="Salamov A."/>
            <person name="Andreopoulos B."/>
            <person name="Baker S."/>
            <person name="Barry K."/>
            <person name="Bills G."/>
            <person name="Bluhm B."/>
            <person name="Cannon C."/>
            <person name="Castanera R."/>
            <person name="Culley D."/>
            <person name="Daum C."/>
            <person name="Ezra D."/>
            <person name="Gonzalez J."/>
            <person name="Henrissat B."/>
            <person name="Kuo A."/>
            <person name="Liang C."/>
            <person name="Lipzen A."/>
            <person name="Lutzoni F."/>
            <person name="Magnuson J."/>
            <person name="Mondo S."/>
            <person name="Nolan M."/>
            <person name="Ohm R."/>
            <person name="Pangilinan J."/>
            <person name="Park H.-J."/>
            <person name="Ramirez L."/>
            <person name="Alfaro M."/>
            <person name="Sun H."/>
            <person name="Tritt A."/>
            <person name="Yoshinaga Y."/>
            <person name="Zwiers L.-H."/>
            <person name="Turgeon B."/>
            <person name="Goodwin S."/>
            <person name="Spatafora J."/>
            <person name="Crous P."/>
            <person name="Grigoriev I."/>
        </authorList>
    </citation>
    <scope>NUCLEOTIDE SEQUENCE</scope>
    <source>
        <strain evidence="2">CBS 109.77</strain>
    </source>
</reference>
<sequence>MAQPYSIPSSPIPSPDDEPRPFRLSTTTTFASTLSDDSSRSAYHIYHKRELHRTISPIIDPSKERRWGPTAKEIKEQRIQRKLEKSSPASPTSTADGNSDGAFYLNTPYLAFHMPPAVLYNGKSRHTGTPLVLIHASACWRKWKLQLGPSIAEPGVIDPRGVVCWRHNGGDKHALKADDRKLKGYKVRTWRLWCEHGKAYVHGIKAMRKAGGGPDPDVFDEDEKSPPARADEVVYLKWTSPLSRHTRRYQFQYAGIDFFWKGTGSVKESRACGWSVKYNHLKLVALVPAIEDGTEGMGKKVEMELCLGKYTSSIAAKKSGTLELFDAPIWRLVSEHIPSALAQVKSELSRGEIGDVEEYEKKRVAAMKKTFLYQVIVATAMCMIQGEKEKREVIKAIVIELISSGSGAGG</sequence>
<evidence type="ECO:0000256" key="1">
    <source>
        <dbReference type="SAM" id="MobiDB-lite"/>
    </source>
</evidence>
<feature type="region of interest" description="Disordered" evidence="1">
    <location>
        <begin position="60"/>
        <end position="99"/>
    </location>
</feature>
<protein>
    <submittedName>
        <fullName evidence="2">Uncharacterized protein</fullName>
    </submittedName>
</protein>
<dbReference type="AlphaFoldDB" id="A0A6A6WQ63"/>
<evidence type="ECO:0000313" key="2">
    <source>
        <dbReference type="EMBL" id="KAF2786239.1"/>
    </source>
</evidence>
<proteinExistence type="predicted"/>
<accession>A0A6A6WQ63</accession>
<feature type="compositionally biased region" description="Basic and acidic residues" evidence="1">
    <location>
        <begin position="61"/>
        <end position="85"/>
    </location>
</feature>
<organism evidence="2 3">
    <name type="scientific">Melanomma pulvis-pyrius CBS 109.77</name>
    <dbReference type="NCBI Taxonomy" id="1314802"/>
    <lineage>
        <taxon>Eukaryota</taxon>
        <taxon>Fungi</taxon>
        <taxon>Dikarya</taxon>
        <taxon>Ascomycota</taxon>
        <taxon>Pezizomycotina</taxon>
        <taxon>Dothideomycetes</taxon>
        <taxon>Pleosporomycetidae</taxon>
        <taxon>Pleosporales</taxon>
        <taxon>Melanommataceae</taxon>
        <taxon>Melanomma</taxon>
    </lineage>
</organism>